<proteinExistence type="predicted"/>
<protein>
    <recommendedName>
        <fullName evidence="1">non-specific serine/threonine protein kinase</fullName>
        <ecNumber evidence="1">2.7.11.1</ecNumber>
    </recommendedName>
</protein>
<dbReference type="Proteomes" id="UP000014760">
    <property type="component" value="Unassembled WGS sequence"/>
</dbReference>
<dbReference type="PANTHER" id="PTHR11042:SF160">
    <property type="entry name" value="EUKARYOTIC TRANSLATION INITIATION FACTOR 2-ALPHA KINASE 1"/>
    <property type="match status" value="1"/>
</dbReference>
<feature type="domain" description="Protein kinase" evidence="7">
    <location>
        <begin position="118"/>
        <end position="316"/>
    </location>
</feature>
<name>X2AAM0_CAPTE</name>
<dbReference type="HOGENOM" id="CLU_880661_0_0_1"/>
<evidence type="ECO:0000256" key="6">
    <source>
        <dbReference type="ARBA" id="ARBA00022840"/>
    </source>
</evidence>
<evidence type="ECO:0000313" key="8">
    <source>
        <dbReference type="EnsemblMetazoa" id="CapteP208197"/>
    </source>
</evidence>
<dbReference type="PROSITE" id="PS50011">
    <property type="entry name" value="PROTEIN_KINASE_DOM"/>
    <property type="match status" value="1"/>
</dbReference>
<dbReference type="InterPro" id="IPR000719">
    <property type="entry name" value="Prot_kinase_dom"/>
</dbReference>
<dbReference type="EMBL" id="AMQN01018940">
    <property type="status" value="NOT_ANNOTATED_CDS"/>
    <property type="molecule type" value="Genomic_DNA"/>
</dbReference>
<dbReference type="Gene3D" id="1.10.510.10">
    <property type="entry name" value="Transferase(Phosphotransferase) domain 1"/>
    <property type="match status" value="1"/>
</dbReference>
<keyword evidence="3" id="KW-0808">Transferase</keyword>
<evidence type="ECO:0000256" key="2">
    <source>
        <dbReference type="ARBA" id="ARBA00022527"/>
    </source>
</evidence>
<keyword evidence="4" id="KW-0547">Nucleotide-binding</keyword>
<keyword evidence="5" id="KW-0418">Kinase</keyword>
<organism evidence="8 9">
    <name type="scientific">Capitella teleta</name>
    <name type="common">Polychaete worm</name>
    <dbReference type="NCBI Taxonomy" id="283909"/>
    <lineage>
        <taxon>Eukaryota</taxon>
        <taxon>Metazoa</taxon>
        <taxon>Spiralia</taxon>
        <taxon>Lophotrochozoa</taxon>
        <taxon>Annelida</taxon>
        <taxon>Polychaeta</taxon>
        <taxon>Sedentaria</taxon>
        <taxon>Scolecida</taxon>
        <taxon>Capitellidae</taxon>
        <taxon>Capitella</taxon>
    </lineage>
</organism>
<sequence>MANNAENYERVKSLIASLKEMDSYKEKVEGSRVDCEKKKITVLQPGEPCSREISMIYTFNYQMLPSIAKRQGSIFLPMQPKHGIFFVHCEGNAGQVNFLIDEAYYTKNGSNAVISCLHRFFESYGLGETRVDLYCNNGSNKKNNYLLWYLAYNVAKKLHVEHNLDGRRYALKKVSLTKNAVPDEVLKEAKNLAKLEHVNVVRYHTAWLEDEAESELPDAKLSPKLYIQMELCSETLHHMLKGRNEDLVSVSPKERYDQVEKDADSILEQILQGVKYIHSKNIVHGDLKIITTLEEEISEKNEQILVLQKKLSEQKI</sequence>
<dbReference type="EMBL" id="AMQN01018941">
    <property type="status" value="NOT_ANNOTATED_CDS"/>
    <property type="molecule type" value="Genomic_DNA"/>
</dbReference>
<evidence type="ECO:0000256" key="4">
    <source>
        <dbReference type="ARBA" id="ARBA00022741"/>
    </source>
</evidence>
<dbReference type="SUPFAM" id="SSF56112">
    <property type="entry name" value="Protein kinase-like (PK-like)"/>
    <property type="match status" value="1"/>
</dbReference>
<dbReference type="InterPro" id="IPR011009">
    <property type="entry name" value="Kinase-like_dom_sf"/>
</dbReference>
<dbReference type="EnsemblMetazoa" id="CapteT208197">
    <property type="protein sequence ID" value="CapteP208197"/>
    <property type="gene ID" value="CapteG208197"/>
</dbReference>
<reference evidence="8" key="3">
    <citation type="submission" date="2015-06" db="UniProtKB">
        <authorList>
            <consortium name="EnsemblMetazoa"/>
        </authorList>
    </citation>
    <scope>IDENTIFICATION</scope>
</reference>
<reference evidence="9" key="1">
    <citation type="submission" date="2012-12" db="EMBL/GenBank/DDBJ databases">
        <authorList>
            <person name="Hellsten U."/>
            <person name="Grimwood J."/>
            <person name="Chapman J.A."/>
            <person name="Shapiro H."/>
            <person name="Aerts A."/>
            <person name="Otillar R.P."/>
            <person name="Terry A.Y."/>
            <person name="Boore J.L."/>
            <person name="Simakov O."/>
            <person name="Marletaz F."/>
            <person name="Cho S.-J."/>
            <person name="Edsinger-Gonzales E."/>
            <person name="Havlak P."/>
            <person name="Kuo D.-H."/>
            <person name="Larsson T."/>
            <person name="Lv J."/>
            <person name="Arendt D."/>
            <person name="Savage R."/>
            <person name="Osoegawa K."/>
            <person name="de Jong P."/>
            <person name="Lindberg D.R."/>
            <person name="Seaver E.C."/>
            <person name="Weisblat D.A."/>
            <person name="Putnam N.H."/>
            <person name="Grigoriev I.V."/>
            <person name="Rokhsar D.S."/>
        </authorList>
    </citation>
    <scope>NUCLEOTIDE SEQUENCE</scope>
    <source>
        <strain evidence="9">I ESC-2004</strain>
    </source>
</reference>
<dbReference type="GO" id="GO:0005737">
    <property type="term" value="C:cytoplasm"/>
    <property type="evidence" value="ECO:0007669"/>
    <property type="project" value="TreeGrafter"/>
</dbReference>
<evidence type="ECO:0000259" key="7">
    <source>
        <dbReference type="PROSITE" id="PS50011"/>
    </source>
</evidence>
<dbReference type="AlphaFoldDB" id="X2AAM0"/>
<dbReference type="PANTHER" id="PTHR11042">
    <property type="entry name" value="EUKARYOTIC TRANSLATION INITIATION FACTOR 2-ALPHA KINASE EIF2-ALPHA KINASE -RELATED"/>
    <property type="match status" value="1"/>
</dbReference>
<evidence type="ECO:0000256" key="3">
    <source>
        <dbReference type="ARBA" id="ARBA00022679"/>
    </source>
</evidence>
<dbReference type="GO" id="GO:0005634">
    <property type="term" value="C:nucleus"/>
    <property type="evidence" value="ECO:0007669"/>
    <property type="project" value="TreeGrafter"/>
</dbReference>
<dbReference type="GO" id="GO:0005524">
    <property type="term" value="F:ATP binding"/>
    <property type="evidence" value="ECO:0007669"/>
    <property type="project" value="UniProtKB-KW"/>
</dbReference>
<dbReference type="InterPro" id="IPR050339">
    <property type="entry name" value="CC_SR_Kinase"/>
</dbReference>
<dbReference type="GO" id="GO:0004694">
    <property type="term" value="F:eukaryotic translation initiation factor 2alpha kinase activity"/>
    <property type="evidence" value="ECO:0007669"/>
    <property type="project" value="TreeGrafter"/>
</dbReference>
<reference evidence="9" key="2">
    <citation type="journal article" date="2013" name="Nature">
        <title>Insights into bilaterian evolution from three spiralian genomes.</title>
        <authorList>
            <person name="Simakov O."/>
            <person name="Marletaz F."/>
            <person name="Cho S.J."/>
            <person name="Edsinger-Gonzales E."/>
            <person name="Havlak P."/>
            <person name="Hellsten U."/>
            <person name="Kuo D.H."/>
            <person name="Larsson T."/>
            <person name="Lv J."/>
            <person name="Arendt D."/>
            <person name="Savage R."/>
            <person name="Osoegawa K."/>
            <person name="de Jong P."/>
            <person name="Grimwood J."/>
            <person name="Chapman J.A."/>
            <person name="Shapiro H."/>
            <person name="Aerts A."/>
            <person name="Otillar R.P."/>
            <person name="Terry A.Y."/>
            <person name="Boore J.L."/>
            <person name="Grigoriev I.V."/>
            <person name="Lindberg D.R."/>
            <person name="Seaver E.C."/>
            <person name="Weisblat D.A."/>
            <person name="Putnam N.H."/>
            <person name="Rokhsar D.S."/>
        </authorList>
    </citation>
    <scope>NUCLEOTIDE SEQUENCE</scope>
    <source>
        <strain evidence="9">I ESC-2004</strain>
    </source>
</reference>
<dbReference type="EC" id="2.7.11.1" evidence="1"/>
<keyword evidence="9" id="KW-1185">Reference proteome</keyword>
<dbReference type="Gene3D" id="3.30.200.20">
    <property type="entry name" value="Phosphorylase Kinase, domain 1"/>
    <property type="match status" value="1"/>
</dbReference>
<evidence type="ECO:0000256" key="1">
    <source>
        <dbReference type="ARBA" id="ARBA00012513"/>
    </source>
</evidence>
<evidence type="ECO:0000256" key="5">
    <source>
        <dbReference type="ARBA" id="ARBA00022777"/>
    </source>
</evidence>
<dbReference type="EMBL" id="AMQN01018942">
    <property type="status" value="NOT_ANNOTATED_CDS"/>
    <property type="molecule type" value="Genomic_DNA"/>
</dbReference>
<keyword evidence="2" id="KW-0723">Serine/threonine-protein kinase</keyword>
<accession>X2AAM0</accession>
<dbReference type="Pfam" id="PF00069">
    <property type="entry name" value="Pkinase"/>
    <property type="match status" value="1"/>
</dbReference>
<evidence type="ECO:0000313" key="9">
    <source>
        <dbReference type="Proteomes" id="UP000014760"/>
    </source>
</evidence>
<keyword evidence="6" id="KW-0067">ATP-binding</keyword>